<dbReference type="InterPro" id="IPR001487">
    <property type="entry name" value="Bromodomain"/>
</dbReference>
<dbReference type="PRINTS" id="PR00503">
    <property type="entry name" value="BROMODOMAIN"/>
</dbReference>
<dbReference type="CDD" id="cd04369">
    <property type="entry name" value="Bromodomain"/>
    <property type="match status" value="1"/>
</dbReference>
<feature type="compositionally biased region" description="Low complexity" evidence="10">
    <location>
        <begin position="456"/>
        <end position="473"/>
    </location>
</feature>
<dbReference type="InterPro" id="IPR036427">
    <property type="entry name" value="Bromodomain-like_sf"/>
</dbReference>
<reference evidence="12 13" key="1">
    <citation type="journal article" date="2020" name="ISME J.">
        <title>Uncovering the hidden diversity of litter-decomposition mechanisms in mushroom-forming fungi.</title>
        <authorList>
            <person name="Floudas D."/>
            <person name="Bentzer J."/>
            <person name="Ahren D."/>
            <person name="Johansson T."/>
            <person name="Persson P."/>
            <person name="Tunlid A."/>
        </authorList>
    </citation>
    <scope>NUCLEOTIDE SEQUENCE [LARGE SCALE GENOMIC DNA]</scope>
    <source>
        <strain evidence="12 13">CBS 146.42</strain>
    </source>
</reference>
<dbReference type="AlphaFoldDB" id="A0A8H5D4E8"/>
<feature type="region of interest" description="Disordered" evidence="10">
    <location>
        <begin position="1"/>
        <end position="23"/>
    </location>
</feature>
<dbReference type="InterPro" id="IPR018359">
    <property type="entry name" value="Bromodomain_CS"/>
</dbReference>
<feature type="region of interest" description="Disordered" evidence="10">
    <location>
        <begin position="395"/>
        <end position="431"/>
    </location>
</feature>
<evidence type="ECO:0000256" key="1">
    <source>
        <dbReference type="ARBA" id="ARBA00004123"/>
    </source>
</evidence>
<evidence type="ECO:0000256" key="4">
    <source>
        <dbReference type="ARBA" id="ARBA00023015"/>
    </source>
</evidence>
<dbReference type="Proteomes" id="UP000559027">
    <property type="component" value="Unassembled WGS sequence"/>
</dbReference>
<name>A0A8H5D4E8_9AGAR</name>
<evidence type="ECO:0000256" key="6">
    <source>
        <dbReference type="ARBA" id="ARBA00023163"/>
    </source>
</evidence>
<evidence type="ECO:0000256" key="7">
    <source>
        <dbReference type="ARBA" id="ARBA00023242"/>
    </source>
</evidence>
<evidence type="ECO:0000256" key="9">
    <source>
        <dbReference type="SAM" id="Coils"/>
    </source>
</evidence>
<keyword evidence="13" id="KW-1185">Reference proteome</keyword>
<evidence type="ECO:0000256" key="10">
    <source>
        <dbReference type="SAM" id="MobiDB-lite"/>
    </source>
</evidence>
<dbReference type="GO" id="GO:0003682">
    <property type="term" value="F:chromatin binding"/>
    <property type="evidence" value="ECO:0007669"/>
    <property type="project" value="TreeGrafter"/>
</dbReference>
<keyword evidence="6" id="KW-0804">Transcription</keyword>
<proteinExistence type="predicted"/>
<dbReference type="InterPro" id="IPR037382">
    <property type="entry name" value="Rsc/polybromo"/>
</dbReference>
<feature type="compositionally biased region" description="Polar residues" evidence="10">
    <location>
        <begin position="326"/>
        <end position="339"/>
    </location>
</feature>
<keyword evidence="7" id="KW-0539">Nucleus</keyword>
<dbReference type="SMART" id="SM00297">
    <property type="entry name" value="BROMO"/>
    <property type="match status" value="2"/>
</dbReference>
<dbReference type="OrthoDB" id="6017at2759"/>
<keyword evidence="2" id="KW-0677">Repeat</keyword>
<evidence type="ECO:0000313" key="13">
    <source>
        <dbReference type="Proteomes" id="UP000559027"/>
    </source>
</evidence>
<keyword evidence="3" id="KW-0156">Chromatin regulator</keyword>
<comment type="subcellular location">
    <subcellularLocation>
        <location evidence="1">Nucleus</location>
    </subcellularLocation>
</comment>
<feature type="compositionally biased region" description="Basic residues" evidence="10">
    <location>
        <begin position="566"/>
        <end position="579"/>
    </location>
</feature>
<evidence type="ECO:0000313" key="12">
    <source>
        <dbReference type="EMBL" id="KAF5352501.1"/>
    </source>
</evidence>
<feature type="domain" description="Bromo" evidence="11">
    <location>
        <begin position="80"/>
        <end position="150"/>
    </location>
</feature>
<evidence type="ECO:0000256" key="3">
    <source>
        <dbReference type="ARBA" id="ARBA00022853"/>
    </source>
</evidence>
<feature type="compositionally biased region" description="Low complexity" evidence="10">
    <location>
        <begin position="407"/>
        <end position="431"/>
    </location>
</feature>
<evidence type="ECO:0000256" key="2">
    <source>
        <dbReference type="ARBA" id="ARBA00022737"/>
    </source>
</evidence>
<dbReference type="PROSITE" id="PS00633">
    <property type="entry name" value="BROMODOMAIN_1"/>
    <property type="match status" value="1"/>
</dbReference>
<dbReference type="SUPFAM" id="SSF47370">
    <property type="entry name" value="Bromodomain"/>
    <property type="match status" value="2"/>
</dbReference>
<feature type="region of interest" description="Disordered" evidence="10">
    <location>
        <begin position="321"/>
        <end position="340"/>
    </location>
</feature>
<evidence type="ECO:0000256" key="5">
    <source>
        <dbReference type="ARBA" id="ARBA00023117"/>
    </source>
</evidence>
<feature type="compositionally biased region" description="Pro residues" evidence="10">
    <location>
        <begin position="446"/>
        <end position="455"/>
    </location>
</feature>
<feature type="region of interest" description="Disordered" evidence="10">
    <location>
        <begin position="443"/>
        <end position="477"/>
    </location>
</feature>
<keyword evidence="4" id="KW-0805">Transcription regulation</keyword>
<sequence>MSKRELSRLIGPADVEGSRSKRRRDAITLPKASSDVDVTMSEVGEVILPQNGDGSFRGSGSLKELGLHLLQTVKEAKAKDGRQLALAFLTKPPRKVYPDYYQLIKTPIALDDIKKRLDTNAYPTLHVLLSDFELLYSNAMEYNMKDSVIWKDAKDMLKLVQKAYEKLAPLVEADDGSDDDDEKKGKFKEPNLNRIIKSRLQKLIEKTDKDGRTMSTEFMQLPNKKQWPLYYQQIKNPRCIENIFKKIKRRDYHTSAAFASDVELVFSNAMTFNQTHSVIWDDALALRDYFRQLMSDLPPPHNLPEYSSNKIAPNKIRIKPPVAPSAAQSDSTISKQEPSPSALLLRVPAANSTVAKASQPISASSQVKAKPAATSTLAATPSAVASASTTSATAAPAKAPIAPQPQRPAQQPLAPATQATKSASATPQPLAAAQQATFTYSHYYQPLPPPAPAPSTTPITSAAKATPAASSSPAPLPIHPNHQIKYVKMRVQPRGRLFWLDHREGVKTWVMRLVPGETGIDVDDLVFVGDDEGEESSDEEDEEDFRQEDEEDEMEIDGSTSSPKNSKTKKGKVAVRRSQRAAAVTTRTTRSAVAKNRIQEQKKEAEKVEEALLKLDGAVVKEKEDATRQWNVSLSTGSHILEVGEKDGLMWKVYIERMAD</sequence>
<dbReference type="GO" id="GO:0016586">
    <property type="term" value="C:RSC-type complex"/>
    <property type="evidence" value="ECO:0007669"/>
    <property type="project" value="InterPro"/>
</dbReference>
<organism evidence="12 13">
    <name type="scientific">Leucocoprinus leucothites</name>
    <dbReference type="NCBI Taxonomy" id="201217"/>
    <lineage>
        <taxon>Eukaryota</taxon>
        <taxon>Fungi</taxon>
        <taxon>Dikarya</taxon>
        <taxon>Basidiomycota</taxon>
        <taxon>Agaricomycotina</taxon>
        <taxon>Agaricomycetes</taxon>
        <taxon>Agaricomycetidae</taxon>
        <taxon>Agaricales</taxon>
        <taxon>Agaricineae</taxon>
        <taxon>Agaricaceae</taxon>
        <taxon>Leucocoprinus</taxon>
    </lineage>
</organism>
<comment type="caution">
    <text evidence="12">The sequence shown here is derived from an EMBL/GenBank/DDBJ whole genome shotgun (WGS) entry which is preliminary data.</text>
</comment>
<dbReference type="Pfam" id="PF00439">
    <property type="entry name" value="Bromodomain"/>
    <property type="match status" value="2"/>
</dbReference>
<keyword evidence="9" id="KW-0175">Coiled coil</keyword>
<gene>
    <name evidence="12" type="ORF">D9756_005882</name>
</gene>
<dbReference type="GO" id="GO:0006338">
    <property type="term" value="P:chromatin remodeling"/>
    <property type="evidence" value="ECO:0007669"/>
    <property type="project" value="InterPro"/>
</dbReference>
<dbReference type="PANTHER" id="PTHR16062:SF19">
    <property type="entry name" value="PROTEIN POLYBROMO-1"/>
    <property type="match status" value="1"/>
</dbReference>
<dbReference type="PROSITE" id="PS50014">
    <property type="entry name" value="BROMODOMAIN_2"/>
    <property type="match status" value="2"/>
</dbReference>
<evidence type="ECO:0000259" key="11">
    <source>
        <dbReference type="PROSITE" id="PS50014"/>
    </source>
</evidence>
<feature type="compositionally biased region" description="Acidic residues" evidence="10">
    <location>
        <begin position="531"/>
        <end position="556"/>
    </location>
</feature>
<protein>
    <recommendedName>
        <fullName evidence="11">Bromo domain-containing protein</fullName>
    </recommendedName>
</protein>
<evidence type="ECO:0000256" key="8">
    <source>
        <dbReference type="PROSITE-ProRule" id="PRU00035"/>
    </source>
</evidence>
<feature type="coiled-coil region" evidence="9">
    <location>
        <begin position="591"/>
        <end position="618"/>
    </location>
</feature>
<accession>A0A8H5D4E8</accession>
<feature type="region of interest" description="Disordered" evidence="10">
    <location>
        <begin position="531"/>
        <end position="581"/>
    </location>
</feature>
<feature type="domain" description="Bromo" evidence="11">
    <location>
        <begin position="210"/>
        <end position="280"/>
    </location>
</feature>
<dbReference type="GO" id="GO:0006368">
    <property type="term" value="P:transcription elongation by RNA polymerase II"/>
    <property type="evidence" value="ECO:0007669"/>
    <property type="project" value="TreeGrafter"/>
</dbReference>
<dbReference type="PANTHER" id="PTHR16062">
    <property type="entry name" value="SWI/SNF-RELATED"/>
    <property type="match status" value="1"/>
</dbReference>
<keyword evidence="5 8" id="KW-0103">Bromodomain</keyword>
<dbReference type="Gene3D" id="1.20.920.10">
    <property type="entry name" value="Bromodomain-like"/>
    <property type="match status" value="2"/>
</dbReference>
<dbReference type="EMBL" id="JAACJO010000011">
    <property type="protein sequence ID" value="KAF5352501.1"/>
    <property type="molecule type" value="Genomic_DNA"/>
</dbReference>